<reference evidence="3" key="1">
    <citation type="submission" date="2022-04" db="EMBL/GenBank/DDBJ databases">
        <title>Carnegiea gigantea Genome sequencing and assembly v2.</title>
        <authorList>
            <person name="Copetti D."/>
            <person name="Sanderson M.J."/>
            <person name="Burquez A."/>
            <person name="Wojciechowski M.F."/>
        </authorList>
    </citation>
    <scope>NUCLEOTIDE SEQUENCE</scope>
    <source>
        <strain evidence="3">SGP5-SGP5p</strain>
        <tissue evidence="3">Aerial part</tissue>
    </source>
</reference>
<keyword evidence="1" id="KW-0175">Coiled coil</keyword>
<dbReference type="PANTHER" id="PTHR33144">
    <property type="entry name" value="OS10G0409366 PROTEIN-RELATED"/>
    <property type="match status" value="1"/>
</dbReference>
<feature type="region of interest" description="Disordered" evidence="2">
    <location>
        <begin position="1"/>
        <end position="68"/>
    </location>
</feature>
<proteinExistence type="predicted"/>
<evidence type="ECO:0000313" key="3">
    <source>
        <dbReference type="EMBL" id="KAJ8433922.1"/>
    </source>
</evidence>
<keyword evidence="4" id="KW-1185">Reference proteome</keyword>
<dbReference type="OrthoDB" id="1434999at2759"/>
<feature type="coiled-coil region" evidence="1">
    <location>
        <begin position="521"/>
        <end position="551"/>
    </location>
</feature>
<evidence type="ECO:0000313" key="4">
    <source>
        <dbReference type="Proteomes" id="UP001153076"/>
    </source>
</evidence>
<dbReference type="EMBL" id="JAKOGI010000511">
    <property type="protein sequence ID" value="KAJ8433922.1"/>
    <property type="molecule type" value="Genomic_DNA"/>
</dbReference>
<accession>A0A9Q1JZZ8</accession>
<organism evidence="3 4">
    <name type="scientific">Carnegiea gigantea</name>
    <dbReference type="NCBI Taxonomy" id="171969"/>
    <lineage>
        <taxon>Eukaryota</taxon>
        <taxon>Viridiplantae</taxon>
        <taxon>Streptophyta</taxon>
        <taxon>Embryophyta</taxon>
        <taxon>Tracheophyta</taxon>
        <taxon>Spermatophyta</taxon>
        <taxon>Magnoliopsida</taxon>
        <taxon>eudicotyledons</taxon>
        <taxon>Gunneridae</taxon>
        <taxon>Pentapetalae</taxon>
        <taxon>Caryophyllales</taxon>
        <taxon>Cactineae</taxon>
        <taxon>Cactaceae</taxon>
        <taxon>Cactoideae</taxon>
        <taxon>Echinocereeae</taxon>
        <taxon>Carnegiea</taxon>
    </lineage>
</organism>
<evidence type="ECO:0008006" key="5">
    <source>
        <dbReference type="Google" id="ProtNLM"/>
    </source>
</evidence>
<feature type="compositionally biased region" description="Polar residues" evidence="2">
    <location>
        <begin position="114"/>
        <end position="148"/>
    </location>
</feature>
<evidence type="ECO:0000256" key="1">
    <source>
        <dbReference type="SAM" id="Coils"/>
    </source>
</evidence>
<evidence type="ECO:0000256" key="2">
    <source>
        <dbReference type="SAM" id="MobiDB-lite"/>
    </source>
</evidence>
<comment type="caution">
    <text evidence="3">The sequence shown here is derived from an EMBL/GenBank/DDBJ whole genome shotgun (WGS) entry which is preliminary data.</text>
</comment>
<dbReference type="Proteomes" id="UP001153076">
    <property type="component" value="Unassembled WGS sequence"/>
</dbReference>
<feature type="region of interest" description="Disordered" evidence="2">
    <location>
        <begin position="110"/>
        <end position="194"/>
    </location>
</feature>
<gene>
    <name evidence="3" type="ORF">Cgig2_001851</name>
</gene>
<feature type="compositionally biased region" description="Polar residues" evidence="2">
    <location>
        <begin position="36"/>
        <end position="54"/>
    </location>
</feature>
<protein>
    <recommendedName>
        <fullName evidence="5">Transposase Tnp1/En/Spm-like domain-containing protein</fullName>
    </recommendedName>
</protein>
<name>A0A9Q1JZZ8_9CARY</name>
<dbReference type="AlphaFoldDB" id="A0A9Q1JZZ8"/>
<dbReference type="PANTHER" id="PTHR33144:SF52">
    <property type="match status" value="1"/>
</dbReference>
<sequence>MYRSERSRAQASKGKGKTSQAVQDTVAQDIRDASQGPETMFNSSSNQSMTTDPSPAQPLETDTPYGLRASQRRSFQVQDAGLHPIHCMTAGIFASETQVSSCYDHWADDPVGTEPTQGTTTGANDVGPNQRNTAGRQSTAPPLSQTLPDDSPRKLRPPKRQSLRDQEDDGEPVHGGLSARPTRPPKWSDEIEFDETEEVEMRDLKGRRGKKGGKILPHHVWSLQPGIRFVVPFNALDQPVGKGGYVLVKFLGDVAKNGELCPIGEVNWHKVDKSHKEDIIALVHEKFVLPPREEINKGILKHVGNRWRGYRHELKLQYKKPDKKKNKLLVLCQKEWFQANLWLKLFAVPLWYYELLWISFAQFLSTKGREARAAQSHLHTTGSKSFAWMRDEFDAAPALVAQSAPTSSLRHVAIENKVFNELMYSDEDEIFQQPVGCGFGVNKRKMFGVEGELRRRGYWPSGISAEAASFRQSEFLGVKEGPKKSSYMAADTSAEVERLNFAMAAMIETNELMQAQLQMQSKQLKMQTQQLRMQSEQMEELQSQLQQVTSLLTKFGVMLHNGPIHSASRGPSRAGVDFASTQNRDLFTASTMGTESFHFSTVSIPCWMIRPCQYVEDGPATDTEISTLVVSEEFRMMVKHVLNGDGLIGVIFTVDLFQKIQVNPVMVNLKAQSGTQNRDEAHIWGLLAMSYIFFTLSCIKLG</sequence>
<feature type="compositionally biased region" description="Polar residues" evidence="2">
    <location>
        <begin position="17"/>
        <end position="26"/>
    </location>
</feature>